<organism evidence="3 4">
    <name type="scientific">Pseudoxanthomonas broegbernensis</name>
    <dbReference type="NCBI Taxonomy" id="83619"/>
    <lineage>
        <taxon>Bacteria</taxon>
        <taxon>Pseudomonadati</taxon>
        <taxon>Pseudomonadota</taxon>
        <taxon>Gammaproteobacteria</taxon>
        <taxon>Lysobacterales</taxon>
        <taxon>Lysobacteraceae</taxon>
        <taxon>Pseudoxanthomonas</taxon>
    </lineage>
</organism>
<evidence type="ECO:0000256" key="1">
    <source>
        <dbReference type="SAM" id="MobiDB-lite"/>
    </source>
</evidence>
<keyword evidence="2" id="KW-0812">Transmembrane</keyword>
<comment type="caution">
    <text evidence="3">The sequence shown here is derived from an EMBL/GenBank/DDBJ whole genome shotgun (WGS) entry which is preliminary data.</text>
</comment>
<evidence type="ECO:0000313" key="4">
    <source>
        <dbReference type="Proteomes" id="UP000462066"/>
    </source>
</evidence>
<keyword evidence="2" id="KW-0472">Membrane</keyword>
<accession>A0A7V8GPR5</accession>
<evidence type="ECO:0000313" key="3">
    <source>
        <dbReference type="EMBL" id="KAF1687927.1"/>
    </source>
</evidence>
<dbReference type="EMBL" id="MWIP01000001">
    <property type="protein sequence ID" value="KAF1687927.1"/>
    <property type="molecule type" value="Genomic_DNA"/>
</dbReference>
<evidence type="ECO:0000256" key="2">
    <source>
        <dbReference type="SAM" id="Phobius"/>
    </source>
</evidence>
<dbReference type="AlphaFoldDB" id="A0A7V8GPR5"/>
<reference evidence="3 4" key="1">
    <citation type="submission" date="2017-10" db="EMBL/GenBank/DDBJ databases">
        <title>Whole genome sequencing of Pseudoxanthomonas broegbernensis DSM 12573(T).</title>
        <authorList>
            <person name="Kumar S."/>
            <person name="Bansal K."/>
            <person name="Kaur A."/>
            <person name="Patil P."/>
            <person name="Sharma S."/>
            <person name="Patil P.B."/>
        </authorList>
    </citation>
    <scope>NUCLEOTIDE SEQUENCE [LARGE SCALE GENOMIC DNA]</scope>
    <source>
        <strain evidence="3 4">DSM 12573</strain>
    </source>
</reference>
<feature type="transmembrane region" description="Helical" evidence="2">
    <location>
        <begin position="40"/>
        <end position="67"/>
    </location>
</feature>
<feature type="region of interest" description="Disordered" evidence="1">
    <location>
        <begin position="77"/>
        <end position="101"/>
    </location>
</feature>
<sequence>MNILRLLVLLAFLVAGLVVGSLNSQRILLDFGIAELVTTSGIAIVVALLAGVLLGGGLVVATTVIPLHARLRRACRPPAPAAPIAPEAEDARPRVPYPEGD</sequence>
<proteinExistence type="predicted"/>
<dbReference type="Proteomes" id="UP000462066">
    <property type="component" value="Unassembled WGS sequence"/>
</dbReference>
<evidence type="ECO:0008006" key="5">
    <source>
        <dbReference type="Google" id="ProtNLM"/>
    </source>
</evidence>
<dbReference type="RefSeq" id="WP_162309477.1">
    <property type="nucleotide sequence ID" value="NZ_JACHGU010000003.1"/>
</dbReference>
<keyword evidence="2" id="KW-1133">Transmembrane helix</keyword>
<gene>
    <name evidence="3" type="ORF">B1992_00340</name>
</gene>
<protein>
    <recommendedName>
        <fullName evidence="5">Lipopolysaccharide assembly protein A domain-containing protein</fullName>
    </recommendedName>
</protein>
<keyword evidence="4" id="KW-1185">Reference proteome</keyword>
<name>A0A7V8GPR5_9GAMM</name>